<dbReference type="EMBL" id="JAUTXU010000056">
    <property type="protein sequence ID" value="KAK3714323.1"/>
    <property type="molecule type" value="Genomic_DNA"/>
</dbReference>
<evidence type="ECO:0000313" key="1">
    <source>
        <dbReference type="EMBL" id="KAK3714323.1"/>
    </source>
</evidence>
<gene>
    <name evidence="1" type="ORF">LTR37_007909</name>
</gene>
<sequence length="409" mass="44930">MAPTADGALTFEIHFSFSLNIGNHISDHWNRPAPPSTNELPRSFDISETSLSPTTRQLQRRLREQAQPQHKRERSSDAESLQLLEAATAAISRTNDRNSLDLLMRHTLAPNVKKEAKPKQSVTFSTPEKTSFWPTFRRITALDDTPLSDLASFTTPSDIRRELEARSPPLPNKGLNDTPRSYAPSFSTPSPLKRELEAPKAEIERNESKPSFTVGSTTASELETSKSGKEVNGSRQGNEFENFLLKDQVASQGDKIVPTKSKRNSFSALLASSGAEVSMAKTMDSKYIKKQANSVFEWMDKLEKRDIEAEVAMREDLAEAMVSPVNSPTSAIKHLPMGYDTPSTQDEEADNAENNDEEAKDPAVGFEDNSAVPAHGGGEGGSGSGNDSDGAKTAKEELSDDEDEWEMLE</sequence>
<comment type="caution">
    <text evidence="1">The sequence shown here is derived from an EMBL/GenBank/DDBJ whole genome shotgun (WGS) entry which is preliminary data.</text>
</comment>
<keyword evidence="2" id="KW-1185">Reference proteome</keyword>
<dbReference type="Proteomes" id="UP001281147">
    <property type="component" value="Unassembled WGS sequence"/>
</dbReference>
<proteinExistence type="predicted"/>
<accession>A0ACC3NCB2</accession>
<organism evidence="1 2">
    <name type="scientific">Vermiconidia calcicola</name>
    <dbReference type="NCBI Taxonomy" id="1690605"/>
    <lineage>
        <taxon>Eukaryota</taxon>
        <taxon>Fungi</taxon>
        <taxon>Dikarya</taxon>
        <taxon>Ascomycota</taxon>
        <taxon>Pezizomycotina</taxon>
        <taxon>Dothideomycetes</taxon>
        <taxon>Dothideomycetidae</taxon>
        <taxon>Mycosphaerellales</taxon>
        <taxon>Extremaceae</taxon>
        <taxon>Vermiconidia</taxon>
    </lineage>
</organism>
<reference evidence="1" key="1">
    <citation type="submission" date="2023-07" db="EMBL/GenBank/DDBJ databases">
        <title>Black Yeasts Isolated from many extreme environments.</title>
        <authorList>
            <person name="Coleine C."/>
            <person name="Stajich J.E."/>
            <person name="Selbmann L."/>
        </authorList>
    </citation>
    <scope>NUCLEOTIDE SEQUENCE</scope>
    <source>
        <strain evidence="1">CCFEE 5714</strain>
    </source>
</reference>
<evidence type="ECO:0000313" key="2">
    <source>
        <dbReference type="Proteomes" id="UP001281147"/>
    </source>
</evidence>
<name>A0ACC3NCB2_9PEZI</name>
<protein>
    <submittedName>
        <fullName evidence="1">Uncharacterized protein</fullName>
    </submittedName>
</protein>